<dbReference type="AlphaFoldDB" id="A0A8I7B279"/>
<evidence type="ECO:0000313" key="2">
    <source>
        <dbReference type="Proteomes" id="UP000011116"/>
    </source>
</evidence>
<name>A0A8I7B279_HORVV</name>
<accession>A0A8I7B279</accession>
<keyword evidence="2" id="KW-1185">Reference proteome</keyword>
<reference evidence="2" key="1">
    <citation type="journal article" date="2012" name="Nature">
        <title>A physical, genetic and functional sequence assembly of the barley genome.</title>
        <authorList>
            <consortium name="The International Barley Genome Sequencing Consortium"/>
            <person name="Mayer K.F."/>
            <person name="Waugh R."/>
            <person name="Brown J.W."/>
            <person name="Schulman A."/>
            <person name="Langridge P."/>
            <person name="Platzer M."/>
            <person name="Fincher G.B."/>
            <person name="Muehlbauer G.J."/>
            <person name="Sato K."/>
            <person name="Close T.J."/>
            <person name="Wise R.P."/>
            <person name="Stein N."/>
        </authorList>
    </citation>
    <scope>NUCLEOTIDE SEQUENCE [LARGE SCALE GENOMIC DNA]</scope>
    <source>
        <strain evidence="2">cv. Morex</strain>
    </source>
</reference>
<reference evidence="1" key="2">
    <citation type="submission" date="2020-10" db="EMBL/GenBank/DDBJ databases">
        <authorList>
            <person name="Scholz U."/>
            <person name="Mascher M."/>
            <person name="Fiebig A."/>
        </authorList>
    </citation>
    <scope>NUCLEOTIDE SEQUENCE [LARGE SCALE GENOMIC DNA]</scope>
    <source>
        <strain evidence="1">cv. Morex</strain>
    </source>
</reference>
<evidence type="ECO:0000313" key="1">
    <source>
        <dbReference type="EnsemblPlants" id="HORVU.MOREX.r3.1HG0010780.1.CDS1"/>
    </source>
</evidence>
<dbReference type="Gramene" id="HORVU.MOREX.r3.1HG0010780.1">
    <property type="protein sequence ID" value="HORVU.MOREX.r3.1HG0010780.1.CDS1"/>
    <property type="gene ID" value="HORVU.MOREX.r3.1HG0010780"/>
</dbReference>
<sequence length="90" mass="10160">MPSPPLLFHYHLLLASVLPIKHDWHLLRNIATKYAPPPPPPPPLFFLLSTAATVVSYSRSSSFKDDMQPHSKCRQCALLTFKFESCVQQG</sequence>
<dbReference type="Proteomes" id="UP000011116">
    <property type="component" value="Chromosome 1H"/>
</dbReference>
<proteinExistence type="predicted"/>
<dbReference type="Gramene" id="HORVU.MOREX.r2.1HG0008000.1">
    <property type="protein sequence ID" value="HORVU.MOREX.r2.1HG0008000.1.CDS.1"/>
    <property type="gene ID" value="HORVU.MOREX.r2.1HG0008000"/>
</dbReference>
<dbReference type="EnsemblPlants" id="HORVU.MOREX.r3.1HG0010780.1">
    <property type="protein sequence ID" value="HORVU.MOREX.r3.1HG0010780.1.CDS1"/>
    <property type="gene ID" value="HORVU.MOREX.r3.1HG0010780"/>
</dbReference>
<protein>
    <submittedName>
        <fullName evidence="1">Uncharacterized protein</fullName>
    </submittedName>
</protein>
<reference evidence="1" key="3">
    <citation type="submission" date="2022-01" db="UniProtKB">
        <authorList>
            <consortium name="EnsemblPlants"/>
        </authorList>
    </citation>
    <scope>IDENTIFICATION</scope>
    <source>
        <strain evidence="1">subsp. vulgare</strain>
    </source>
</reference>
<organism evidence="1 2">
    <name type="scientific">Hordeum vulgare subsp. vulgare</name>
    <name type="common">Domesticated barley</name>
    <dbReference type="NCBI Taxonomy" id="112509"/>
    <lineage>
        <taxon>Eukaryota</taxon>
        <taxon>Viridiplantae</taxon>
        <taxon>Streptophyta</taxon>
        <taxon>Embryophyta</taxon>
        <taxon>Tracheophyta</taxon>
        <taxon>Spermatophyta</taxon>
        <taxon>Magnoliopsida</taxon>
        <taxon>Liliopsida</taxon>
        <taxon>Poales</taxon>
        <taxon>Poaceae</taxon>
        <taxon>BOP clade</taxon>
        <taxon>Pooideae</taxon>
        <taxon>Triticodae</taxon>
        <taxon>Triticeae</taxon>
        <taxon>Hordeinae</taxon>
        <taxon>Hordeum</taxon>
    </lineage>
</organism>